<sequence>MYLIADGGSTKCDWVVIDNSGNIIIETTTKGLNPSVFQEATLLERLKSNTELCVVKDKINHLSFFGAGCGTETPKSKLKKVLESFFIQAEVIVEEDTMAAVQAVTQTPAIVCILGTGSNACFYDGKKIVNPVASLGYIIMDEASGNFFGKKLLQDYFYRKMPQDIAIAFNAEFDLSPDKIKQHLYHHENPNAYLAHFASFIFTQKEINPYFYRILKEGIEEFIEKRVLLFEESKKHPIHFVGSIAHFSKNIIKEILNEKGLLLGKILKRPITNLITYHQNIIANGVKEN</sequence>
<keyword evidence="2" id="KW-1185">Reference proteome</keyword>
<keyword evidence="1" id="KW-0808">Transferase</keyword>
<dbReference type="EMBL" id="QKYV01000006">
    <property type="protein sequence ID" value="PZW39185.1"/>
    <property type="molecule type" value="Genomic_DNA"/>
</dbReference>
<dbReference type="PANTHER" id="PTHR43190:SF3">
    <property type="entry name" value="N-ACETYL-D-GLUCOSAMINE KINASE"/>
    <property type="match status" value="1"/>
</dbReference>
<dbReference type="RefSeq" id="WP_111541682.1">
    <property type="nucleotide sequence ID" value="NZ_QKYV01000006.1"/>
</dbReference>
<dbReference type="InterPro" id="IPR052519">
    <property type="entry name" value="Euk-type_GlcNAc_Kinase"/>
</dbReference>
<dbReference type="Gene3D" id="3.30.420.40">
    <property type="match status" value="2"/>
</dbReference>
<dbReference type="CDD" id="cd24079">
    <property type="entry name" value="ASKHA_NBD_PG1100-like"/>
    <property type="match status" value="1"/>
</dbReference>
<protein>
    <submittedName>
        <fullName evidence="1">N-acetylglucosamine kinase-like BadF-type ATPase</fullName>
    </submittedName>
</protein>
<proteinExistence type="predicted"/>
<dbReference type="AlphaFoldDB" id="A0A2W7I1P3"/>
<dbReference type="InterPro" id="IPR043129">
    <property type="entry name" value="ATPase_NBD"/>
</dbReference>
<dbReference type="GO" id="GO:0016301">
    <property type="term" value="F:kinase activity"/>
    <property type="evidence" value="ECO:0007669"/>
    <property type="project" value="UniProtKB-KW"/>
</dbReference>
<dbReference type="Gene3D" id="1.10.720.160">
    <property type="match status" value="1"/>
</dbReference>
<name>A0A2W7I1P3_9FLAO</name>
<dbReference type="Proteomes" id="UP000249542">
    <property type="component" value="Unassembled WGS sequence"/>
</dbReference>
<evidence type="ECO:0000313" key="2">
    <source>
        <dbReference type="Proteomes" id="UP000249542"/>
    </source>
</evidence>
<evidence type="ECO:0000313" key="1">
    <source>
        <dbReference type="EMBL" id="PZW39185.1"/>
    </source>
</evidence>
<accession>A0A2W7I1P3</accession>
<comment type="caution">
    <text evidence="1">The sequence shown here is derived from an EMBL/GenBank/DDBJ whole genome shotgun (WGS) entry which is preliminary data.</text>
</comment>
<dbReference type="PANTHER" id="PTHR43190">
    <property type="entry name" value="N-ACETYL-D-GLUCOSAMINE KINASE"/>
    <property type="match status" value="1"/>
</dbReference>
<gene>
    <name evidence="1" type="ORF">LX95_02327</name>
</gene>
<dbReference type="SUPFAM" id="SSF53067">
    <property type="entry name" value="Actin-like ATPase domain"/>
    <property type="match status" value="2"/>
</dbReference>
<reference evidence="1 2" key="1">
    <citation type="submission" date="2018-06" db="EMBL/GenBank/DDBJ databases">
        <title>Genomic Encyclopedia of Archaeal and Bacterial Type Strains, Phase II (KMG-II): from individual species to whole genera.</title>
        <authorList>
            <person name="Goeker M."/>
        </authorList>
    </citation>
    <scope>NUCLEOTIDE SEQUENCE [LARGE SCALE GENOMIC DNA]</scope>
    <source>
        <strain evidence="1 2">DSM 15361</strain>
    </source>
</reference>
<keyword evidence="1" id="KW-0418">Kinase</keyword>
<organism evidence="1 2">
    <name type="scientific">Mesonia algae</name>
    <dbReference type="NCBI Taxonomy" id="213248"/>
    <lineage>
        <taxon>Bacteria</taxon>
        <taxon>Pseudomonadati</taxon>
        <taxon>Bacteroidota</taxon>
        <taxon>Flavobacteriia</taxon>
        <taxon>Flavobacteriales</taxon>
        <taxon>Flavobacteriaceae</taxon>
        <taxon>Mesonia</taxon>
    </lineage>
</organism>